<evidence type="ECO:0000256" key="1">
    <source>
        <dbReference type="ARBA" id="ARBA00004196"/>
    </source>
</evidence>
<comment type="similarity">
    <text evidence="2">Belongs to the bacterial solute-binding protein 1 family.</text>
</comment>
<dbReference type="EMBL" id="VYDA01000176">
    <property type="protein sequence ID" value="MYH61056.1"/>
    <property type="molecule type" value="Genomic_DNA"/>
</dbReference>
<dbReference type="CDD" id="cd13585">
    <property type="entry name" value="PBP2_TMBP_like"/>
    <property type="match status" value="1"/>
</dbReference>
<dbReference type="AlphaFoldDB" id="A0A6B1G0V1"/>
<proteinExistence type="inferred from homology"/>
<sequence length="480" mass="52197">KIHRLQTKLSYCRIPAILAQYLPSTSREENTVNAKPLKRREFLQLTAGAIGGATLLAACQPVASPAASDDGAAAEGIQLEYLGYEPDEVHGEAFDKFKDVMPDVDLLISPTIGSWPDMLAKINARIAAGDPPDIAIVATYGPPRIWSKKGILVDLHPYLDADSDYDDDPVAPALLQLYTVEGKLFGLPKDYVTHAVIYNKGLFDEAGVAYPEDGWTWADCLEMGQKLTSGEGQDKVFGWMTQTGPWANEHWMWANEGKGYFDRWNGDLTTPTANDPKNIEAIEWLVDTILTHEISPSPEQLSTEGASSRQLTGRIAMWASHTIDTVALLQNTDKIDWHVVRNPRAFEGGPTTTMMWTSGFGIVADTDHPDAAFAFLKHMSIGEGALVLGRTGFSIPAGRPEGFVTDEMVARGGEVFVDACFNSDLAANDSLGVNHGELLGTAVIPNLQAAFLGQMTAAEALNEIQVVMEDILADATEEQY</sequence>
<reference evidence="5" key="1">
    <citation type="submission" date="2019-09" db="EMBL/GenBank/DDBJ databases">
        <title>Characterisation of the sponge microbiome using genome-centric metagenomics.</title>
        <authorList>
            <person name="Engelberts J.P."/>
            <person name="Robbins S.J."/>
            <person name="De Goeij J.M."/>
            <person name="Aranda M."/>
            <person name="Bell S.C."/>
            <person name="Webster N.S."/>
        </authorList>
    </citation>
    <scope>NUCLEOTIDE SEQUENCE</scope>
    <source>
        <strain evidence="5">SB0675_bin_29</strain>
    </source>
</reference>
<organism evidence="5">
    <name type="scientific">Caldilineaceae bacterium SB0675_bin_29</name>
    <dbReference type="NCBI Taxonomy" id="2605266"/>
    <lineage>
        <taxon>Bacteria</taxon>
        <taxon>Bacillati</taxon>
        <taxon>Chloroflexota</taxon>
        <taxon>Caldilineae</taxon>
        <taxon>Caldilineales</taxon>
        <taxon>Caldilineaceae</taxon>
    </lineage>
</organism>
<name>A0A6B1G0V1_9CHLR</name>
<evidence type="ECO:0000256" key="4">
    <source>
        <dbReference type="ARBA" id="ARBA00022729"/>
    </source>
</evidence>
<evidence type="ECO:0000313" key="5">
    <source>
        <dbReference type="EMBL" id="MYH61056.1"/>
    </source>
</evidence>
<dbReference type="InterPro" id="IPR006059">
    <property type="entry name" value="SBP"/>
</dbReference>
<protein>
    <submittedName>
        <fullName evidence="5">Sugar ABC transporter substrate-binding protein</fullName>
    </submittedName>
</protein>
<dbReference type="InterPro" id="IPR050490">
    <property type="entry name" value="Bact_solute-bd_prot1"/>
</dbReference>
<dbReference type="SUPFAM" id="SSF53850">
    <property type="entry name" value="Periplasmic binding protein-like II"/>
    <property type="match status" value="1"/>
</dbReference>
<dbReference type="GO" id="GO:0030313">
    <property type="term" value="C:cell envelope"/>
    <property type="evidence" value="ECO:0007669"/>
    <property type="project" value="UniProtKB-SubCell"/>
</dbReference>
<keyword evidence="4" id="KW-0732">Signal</keyword>
<dbReference type="PANTHER" id="PTHR43649">
    <property type="entry name" value="ARABINOSE-BINDING PROTEIN-RELATED"/>
    <property type="match status" value="1"/>
</dbReference>
<accession>A0A6B1G0V1</accession>
<keyword evidence="3" id="KW-0813">Transport</keyword>
<comment type="subcellular location">
    <subcellularLocation>
        <location evidence="1">Cell envelope</location>
    </subcellularLocation>
</comment>
<evidence type="ECO:0000256" key="2">
    <source>
        <dbReference type="ARBA" id="ARBA00008520"/>
    </source>
</evidence>
<comment type="caution">
    <text evidence="5">The sequence shown here is derived from an EMBL/GenBank/DDBJ whole genome shotgun (WGS) entry which is preliminary data.</text>
</comment>
<gene>
    <name evidence="5" type="ORF">F4148_04645</name>
</gene>
<dbReference type="PANTHER" id="PTHR43649:SF31">
    <property type="entry name" value="SN-GLYCEROL-3-PHOSPHATE-BINDING PERIPLASMIC PROTEIN UGPB"/>
    <property type="match status" value="1"/>
</dbReference>
<dbReference type="Gene3D" id="3.40.190.10">
    <property type="entry name" value="Periplasmic binding protein-like II"/>
    <property type="match status" value="1"/>
</dbReference>
<feature type="non-terminal residue" evidence="5">
    <location>
        <position position="1"/>
    </location>
</feature>
<dbReference type="Pfam" id="PF01547">
    <property type="entry name" value="SBP_bac_1"/>
    <property type="match status" value="1"/>
</dbReference>
<evidence type="ECO:0000256" key="3">
    <source>
        <dbReference type="ARBA" id="ARBA00022448"/>
    </source>
</evidence>